<reference evidence="13 14" key="1">
    <citation type="journal article" date="2012" name="Science">
        <title>The Paleozoic origin of enzymatic lignin decomposition reconstructed from 31 fungal genomes.</title>
        <authorList>
            <person name="Floudas D."/>
            <person name="Binder M."/>
            <person name="Riley R."/>
            <person name="Barry K."/>
            <person name="Blanchette R.A."/>
            <person name="Henrissat B."/>
            <person name="Martinez A.T."/>
            <person name="Otillar R."/>
            <person name="Spatafora J.W."/>
            <person name="Yadav J.S."/>
            <person name="Aerts A."/>
            <person name="Benoit I."/>
            <person name="Boyd A."/>
            <person name="Carlson A."/>
            <person name="Copeland A."/>
            <person name="Coutinho P.M."/>
            <person name="de Vries R.P."/>
            <person name="Ferreira P."/>
            <person name="Findley K."/>
            <person name="Foster B."/>
            <person name="Gaskell J."/>
            <person name="Glotzer D."/>
            <person name="Gorecki P."/>
            <person name="Heitman J."/>
            <person name="Hesse C."/>
            <person name="Hori C."/>
            <person name="Igarashi K."/>
            <person name="Jurgens J.A."/>
            <person name="Kallen N."/>
            <person name="Kersten P."/>
            <person name="Kohler A."/>
            <person name="Kuees U."/>
            <person name="Kumar T.K.A."/>
            <person name="Kuo A."/>
            <person name="LaButti K."/>
            <person name="Larrondo L.F."/>
            <person name="Lindquist E."/>
            <person name="Ling A."/>
            <person name="Lombard V."/>
            <person name="Lucas S."/>
            <person name="Lundell T."/>
            <person name="Martin R."/>
            <person name="McLaughlin D.J."/>
            <person name="Morgenstern I."/>
            <person name="Morin E."/>
            <person name="Murat C."/>
            <person name="Nagy L.G."/>
            <person name="Nolan M."/>
            <person name="Ohm R.A."/>
            <person name="Patyshakuliyeva A."/>
            <person name="Rokas A."/>
            <person name="Ruiz-Duenas F.J."/>
            <person name="Sabat G."/>
            <person name="Salamov A."/>
            <person name="Samejima M."/>
            <person name="Schmutz J."/>
            <person name="Slot J.C."/>
            <person name="St John F."/>
            <person name="Stenlid J."/>
            <person name="Sun H."/>
            <person name="Sun S."/>
            <person name="Syed K."/>
            <person name="Tsang A."/>
            <person name="Wiebenga A."/>
            <person name="Young D."/>
            <person name="Pisabarro A."/>
            <person name="Eastwood D.C."/>
            <person name="Martin F."/>
            <person name="Cullen D."/>
            <person name="Grigoriev I.V."/>
            <person name="Hibbett D.S."/>
        </authorList>
    </citation>
    <scope>NUCLEOTIDE SEQUENCE</scope>
    <source>
        <strain evidence="14">FP-58527</strain>
    </source>
</reference>
<keyword evidence="7 10" id="KW-0030">Aminoacyl-tRNA synthetase</keyword>
<dbReference type="InParanoid" id="S8FRH5"/>
<dbReference type="FunFam" id="2.170.220.10:FF:000001">
    <property type="entry name" value="methionine--tRNA ligase, mitochondrial"/>
    <property type="match status" value="1"/>
</dbReference>
<dbReference type="FunCoup" id="S8FRH5">
    <property type="interactions" value="252"/>
</dbReference>
<evidence type="ECO:0000256" key="8">
    <source>
        <dbReference type="ARBA" id="ARBA00047364"/>
    </source>
</evidence>
<gene>
    <name evidence="13" type="ORF">FOMPIDRAFT_1121875</name>
</gene>
<dbReference type="CDD" id="cd00814">
    <property type="entry name" value="MetRS_core"/>
    <property type="match status" value="1"/>
</dbReference>
<dbReference type="OrthoDB" id="24670at2759"/>
<keyword evidence="5 10" id="KW-0067">ATP-binding</keyword>
<dbReference type="InterPro" id="IPR033911">
    <property type="entry name" value="MetRS_core"/>
</dbReference>
<keyword evidence="4 10" id="KW-0547">Nucleotide-binding</keyword>
<evidence type="ECO:0000313" key="13">
    <source>
        <dbReference type="EMBL" id="EPT00865.1"/>
    </source>
</evidence>
<proteinExistence type="inferred from homology"/>
<dbReference type="Gene3D" id="3.40.50.620">
    <property type="entry name" value="HUPs"/>
    <property type="match status" value="1"/>
</dbReference>
<dbReference type="EC" id="6.1.1.10" evidence="2"/>
<dbReference type="PRINTS" id="PR01041">
    <property type="entry name" value="TRNASYNTHMET"/>
</dbReference>
<evidence type="ECO:0000256" key="9">
    <source>
        <dbReference type="ARBA" id="ARBA00068817"/>
    </source>
</evidence>
<dbReference type="Gene3D" id="1.10.730.10">
    <property type="entry name" value="Isoleucyl-tRNA Synthetase, Domain 1"/>
    <property type="match status" value="1"/>
</dbReference>
<evidence type="ECO:0000256" key="6">
    <source>
        <dbReference type="ARBA" id="ARBA00022917"/>
    </source>
</evidence>
<comment type="catalytic activity">
    <reaction evidence="8">
        <text>tRNA(Met) + L-methionine + ATP = L-methionyl-tRNA(Met) + AMP + diphosphate</text>
        <dbReference type="Rhea" id="RHEA:13481"/>
        <dbReference type="Rhea" id="RHEA-COMP:9667"/>
        <dbReference type="Rhea" id="RHEA-COMP:9698"/>
        <dbReference type="ChEBI" id="CHEBI:30616"/>
        <dbReference type="ChEBI" id="CHEBI:33019"/>
        <dbReference type="ChEBI" id="CHEBI:57844"/>
        <dbReference type="ChEBI" id="CHEBI:78442"/>
        <dbReference type="ChEBI" id="CHEBI:78530"/>
        <dbReference type="ChEBI" id="CHEBI:456215"/>
        <dbReference type="EC" id="6.1.1.10"/>
    </reaction>
</comment>
<dbReference type="PANTHER" id="PTHR43326:SF1">
    <property type="entry name" value="METHIONINE--TRNA LIGASE, MITOCHONDRIAL"/>
    <property type="match status" value="1"/>
</dbReference>
<evidence type="ECO:0000256" key="10">
    <source>
        <dbReference type="RuleBase" id="RU363039"/>
    </source>
</evidence>
<dbReference type="SUPFAM" id="SSF52374">
    <property type="entry name" value="Nucleotidylyl transferase"/>
    <property type="match status" value="1"/>
</dbReference>
<evidence type="ECO:0000256" key="3">
    <source>
        <dbReference type="ARBA" id="ARBA00022598"/>
    </source>
</evidence>
<evidence type="ECO:0000259" key="11">
    <source>
        <dbReference type="Pfam" id="PF09334"/>
    </source>
</evidence>
<dbReference type="PANTHER" id="PTHR43326">
    <property type="entry name" value="METHIONYL-TRNA SYNTHETASE"/>
    <property type="match status" value="1"/>
</dbReference>
<dbReference type="AlphaFoldDB" id="S8FRH5"/>
<evidence type="ECO:0000256" key="1">
    <source>
        <dbReference type="ARBA" id="ARBA00005594"/>
    </source>
</evidence>
<dbReference type="Pfam" id="PF09334">
    <property type="entry name" value="tRNA-synt_1g"/>
    <property type="match status" value="1"/>
</dbReference>
<name>S8FRH5_FOMSC</name>
<protein>
    <recommendedName>
        <fullName evidence="9">Probable methionine--tRNA ligase, mitochondrial</fullName>
        <ecNumber evidence="2">6.1.1.10</ecNumber>
    </recommendedName>
</protein>
<dbReference type="InterPro" id="IPR009080">
    <property type="entry name" value="tRNAsynth_Ia_anticodon-bd"/>
</dbReference>
<dbReference type="GO" id="GO:0005524">
    <property type="term" value="F:ATP binding"/>
    <property type="evidence" value="ECO:0007669"/>
    <property type="project" value="UniProtKB-KW"/>
</dbReference>
<evidence type="ECO:0000259" key="12">
    <source>
        <dbReference type="Pfam" id="PF19303"/>
    </source>
</evidence>
<dbReference type="eggNOG" id="KOG0436">
    <property type="taxonomic scope" value="Eukaryota"/>
</dbReference>
<evidence type="ECO:0000256" key="2">
    <source>
        <dbReference type="ARBA" id="ARBA00012838"/>
    </source>
</evidence>
<dbReference type="GO" id="GO:0004825">
    <property type="term" value="F:methionine-tRNA ligase activity"/>
    <property type="evidence" value="ECO:0007669"/>
    <property type="project" value="UniProtKB-EC"/>
</dbReference>
<dbReference type="Pfam" id="PF19303">
    <property type="entry name" value="Anticodon_3"/>
    <property type="match status" value="1"/>
</dbReference>
<keyword evidence="14" id="KW-1185">Reference proteome</keyword>
<organism evidence="13 14">
    <name type="scientific">Fomitopsis schrenkii</name>
    <name type="common">Brown rot fungus</name>
    <dbReference type="NCBI Taxonomy" id="2126942"/>
    <lineage>
        <taxon>Eukaryota</taxon>
        <taxon>Fungi</taxon>
        <taxon>Dikarya</taxon>
        <taxon>Basidiomycota</taxon>
        <taxon>Agaricomycotina</taxon>
        <taxon>Agaricomycetes</taxon>
        <taxon>Polyporales</taxon>
        <taxon>Fomitopsis</taxon>
    </lineage>
</organism>
<dbReference type="InterPro" id="IPR041872">
    <property type="entry name" value="Anticodon_Met"/>
</dbReference>
<dbReference type="InterPro" id="IPR023457">
    <property type="entry name" value="Met-tRNA_synth_2"/>
</dbReference>
<dbReference type="InterPro" id="IPR014758">
    <property type="entry name" value="Met-tRNA_synth"/>
</dbReference>
<keyword evidence="3 10" id="KW-0436">Ligase</keyword>
<evidence type="ECO:0000256" key="7">
    <source>
        <dbReference type="ARBA" id="ARBA00023146"/>
    </source>
</evidence>
<sequence length="558" mass="62313">MQSGLFIRSLRRVSPLRQTCRYSSTTTSNNAKPYYITTPIFYPNSVPHIGHLYTLVVADIFARYARIRHPGRPVTFIAGTDEHGMKIAKAAESKGMTPLAFCDMLSEHFKGLGQKANISSTKFSRTTSREHCDAVQYLWRQLDAKGFIYKDSHSGWYSVSDECFYPQVQTTTVVDSAGKEQRISIESGSTVEWQEEENYKFRLSEFQQVLEAHYARNADAIYPPQHHEAILHQLRTAPLQDLSVSRPSSRLSWGIPVPDDETHTIYVWIDALTVYLSSIGFPWPNREKMLASGWPSDVQVIGKDILRFHAIYFPAMLAALELPFPQKLLAHSHWTMDHRKMSKSIGNVVDPIAAIDVYGIDIVRYYLAEIGGKFRDDVGECLSGAAHLVHITSLLGNLLSRSTSKAILARVDLTRRLVYGEDPSLDGRPLVALLKALPAEMDAAMSELRVSDALTHIRAALTAANVLMTEARPWDKQTPPAEVQAVAQLVHDTLRICGVLLQPFMPSKAATLLDALGVPEDCRKWEHTDVTRAPPCTGIQSGVILFPKIKPTAPQPQN</sequence>
<dbReference type="Gene3D" id="2.170.220.10">
    <property type="match status" value="1"/>
</dbReference>
<evidence type="ECO:0000256" key="5">
    <source>
        <dbReference type="ARBA" id="ARBA00022840"/>
    </source>
</evidence>
<accession>S8FRH5</accession>
<dbReference type="InterPro" id="IPR015413">
    <property type="entry name" value="Methionyl/Leucyl_tRNA_Synth"/>
</dbReference>
<comment type="similarity">
    <text evidence="1 10">Belongs to the class-I aminoacyl-tRNA synthetase family.</text>
</comment>
<dbReference type="SUPFAM" id="SSF47323">
    <property type="entry name" value="Anticodon-binding domain of a subclass of class I aminoacyl-tRNA synthetases"/>
    <property type="match status" value="1"/>
</dbReference>
<dbReference type="GO" id="GO:0005739">
    <property type="term" value="C:mitochondrion"/>
    <property type="evidence" value="ECO:0007669"/>
    <property type="project" value="UniProtKB-ARBA"/>
</dbReference>
<evidence type="ECO:0000256" key="4">
    <source>
        <dbReference type="ARBA" id="ARBA00022741"/>
    </source>
</evidence>
<feature type="domain" description="Methionyl/Leucyl tRNA synthetase" evidence="11">
    <location>
        <begin position="34"/>
        <end position="376"/>
    </location>
</feature>
<dbReference type="EMBL" id="KE504146">
    <property type="protein sequence ID" value="EPT00865.1"/>
    <property type="molecule type" value="Genomic_DNA"/>
</dbReference>
<dbReference type="GO" id="GO:0006431">
    <property type="term" value="P:methionyl-tRNA aminoacylation"/>
    <property type="evidence" value="ECO:0007669"/>
    <property type="project" value="InterPro"/>
</dbReference>
<dbReference type="Proteomes" id="UP000015241">
    <property type="component" value="Unassembled WGS sequence"/>
</dbReference>
<dbReference type="NCBIfam" id="TIGR00398">
    <property type="entry name" value="metG"/>
    <property type="match status" value="1"/>
</dbReference>
<feature type="domain" description="Methionyl-tRNA synthetase anticodon-binding" evidence="12">
    <location>
        <begin position="430"/>
        <end position="549"/>
    </location>
</feature>
<evidence type="ECO:0000313" key="14">
    <source>
        <dbReference type="Proteomes" id="UP000015241"/>
    </source>
</evidence>
<dbReference type="STRING" id="743788.S8FRH5"/>
<dbReference type="InterPro" id="IPR014729">
    <property type="entry name" value="Rossmann-like_a/b/a_fold"/>
</dbReference>
<keyword evidence="6 10" id="KW-0648">Protein biosynthesis</keyword>
<dbReference type="HOGENOM" id="CLU_009710_9_0_1"/>